<dbReference type="SUPFAM" id="SSF47413">
    <property type="entry name" value="lambda repressor-like DNA-binding domains"/>
    <property type="match status" value="1"/>
</dbReference>
<keyword evidence="2" id="KW-1185">Reference proteome</keyword>
<dbReference type="RefSeq" id="WP_126308024.1">
    <property type="nucleotide sequence ID" value="NZ_AP018449.1"/>
</dbReference>
<evidence type="ECO:0000313" key="2">
    <source>
        <dbReference type="Proteomes" id="UP000276437"/>
    </source>
</evidence>
<name>A0A348AIS0_9FIRM</name>
<dbReference type="EMBL" id="AP018449">
    <property type="protein sequence ID" value="BBB90968.1"/>
    <property type="molecule type" value="Genomic_DNA"/>
</dbReference>
<organism evidence="1 2">
    <name type="scientific">Methylomusa anaerophila</name>
    <dbReference type="NCBI Taxonomy" id="1930071"/>
    <lineage>
        <taxon>Bacteria</taxon>
        <taxon>Bacillati</taxon>
        <taxon>Bacillota</taxon>
        <taxon>Negativicutes</taxon>
        <taxon>Selenomonadales</taxon>
        <taxon>Sporomusaceae</taxon>
        <taxon>Methylomusa</taxon>
    </lineage>
</organism>
<sequence length="132" mass="15182">MNKRYTDLLAYYIKKSGMSLRQIACRCQEKGHKIAPSYISKLQNGHLPPPSEDVSRVLAEVLDGNPEILIYLGYFAKAPSIIRQKLHPEFAEISFDVYLFARRIAKLPPKYREKIVNELEWLEALEASELST</sequence>
<dbReference type="Proteomes" id="UP000276437">
    <property type="component" value="Chromosome"/>
</dbReference>
<accession>A0A348AIS0</accession>
<dbReference type="InterPro" id="IPR010982">
    <property type="entry name" value="Lambda_DNA-bd_dom_sf"/>
</dbReference>
<evidence type="ECO:0000313" key="1">
    <source>
        <dbReference type="EMBL" id="BBB90968.1"/>
    </source>
</evidence>
<gene>
    <name evidence="1" type="ORF">MAMMFC1_01635</name>
</gene>
<reference evidence="1 2" key="1">
    <citation type="journal article" date="2018" name="Int. J. Syst. Evol. Microbiol.">
        <title>Methylomusa anaerophila gen. nov., sp. nov., an anaerobic methanol-utilizing bacterium isolated from a microbial fuel cell.</title>
        <authorList>
            <person name="Amano N."/>
            <person name="Yamamuro A."/>
            <person name="Miyahara M."/>
            <person name="Kouzuma A."/>
            <person name="Abe T."/>
            <person name="Watanabe K."/>
        </authorList>
    </citation>
    <scope>NUCLEOTIDE SEQUENCE [LARGE SCALE GENOMIC DNA]</scope>
    <source>
        <strain evidence="1 2">MMFC1</strain>
    </source>
</reference>
<dbReference type="OrthoDB" id="2651434at2"/>
<proteinExistence type="predicted"/>
<dbReference type="GO" id="GO:0003677">
    <property type="term" value="F:DNA binding"/>
    <property type="evidence" value="ECO:0007669"/>
    <property type="project" value="InterPro"/>
</dbReference>
<evidence type="ECO:0008006" key="3">
    <source>
        <dbReference type="Google" id="ProtNLM"/>
    </source>
</evidence>
<dbReference type="KEGG" id="mana:MAMMFC1_01635"/>
<dbReference type="AlphaFoldDB" id="A0A348AIS0"/>
<dbReference type="Gene3D" id="1.10.260.40">
    <property type="entry name" value="lambda repressor-like DNA-binding domains"/>
    <property type="match status" value="1"/>
</dbReference>
<protein>
    <recommendedName>
        <fullName evidence="3">HTH cro/C1-type domain-containing protein</fullName>
    </recommendedName>
</protein>